<organism evidence="2 3">
    <name type="scientific">Allomyces macrogynus (strain ATCC 38327)</name>
    <name type="common">Allomyces javanicus var. macrogynus</name>
    <dbReference type="NCBI Taxonomy" id="578462"/>
    <lineage>
        <taxon>Eukaryota</taxon>
        <taxon>Fungi</taxon>
        <taxon>Fungi incertae sedis</taxon>
        <taxon>Blastocladiomycota</taxon>
        <taxon>Blastocladiomycetes</taxon>
        <taxon>Blastocladiales</taxon>
        <taxon>Blastocladiaceae</taxon>
        <taxon>Allomyces</taxon>
    </lineage>
</organism>
<feature type="region of interest" description="Disordered" evidence="1">
    <location>
        <begin position="1"/>
        <end position="68"/>
    </location>
</feature>
<dbReference type="AlphaFoldDB" id="A0A0L0RVE6"/>
<dbReference type="Proteomes" id="UP000054350">
    <property type="component" value="Unassembled WGS sequence"/>
</dbReference>
<keyword evidence="3" id="KW-1185">Reference proteome</keyword>
<sequence length="68" mass="7025">MTLKELRERATTGKAKTKSPAAHAAEAKRKIQAKSAPSSLMGGSGSVQSGFKRGGGALYALQPTEEHG</sequence>
<evidence type="ECO:0000313" key="2">
    <source>
        <dbReference type="EMBL" id="KNE54045.1"/>
    </source>
</evidence>
<reference evidence="3" key="2">
    <citation type="submission" date="2009-11" db="EMBL/GenBank/DDBJ databases">
        <title>The Genome Sequence of Allomyces macrogynus strain ATCC 38327.</title>
        <authorList>
            <consortium name="The Broad Institute Genome Sequencing Platform"/>
            <person name="Russ C."/>
            <person name="Cuomo C."/>
            <person name="Shea T."/>
            <person name="Young S.K."/>
            <person name="Zeng Q."/>
            <person name="Koehrsen M."/>
            <person name="Haas B."/>
            <person name="Borodovsky M."/>
            <person name="Guigo R."/>
            <person name="Alvarado L."/>
            <person name="Berlin A."/>
            <person name="Borenstein D."/>
            <person name="Chen Z."/>
            <person name="Engels R."/>
            <person name="Freedman E."/>
            <person name="Gellesch M."/>
            <person name="Goldberg J."/>
            <person name="Griggs A."/>
            <person name="Gujja S."/>
            <person name="Heiman D."/>
            <person name="Hepburn T."/>
            <person name="Howarth C."/>
            <person name="Jen D."/>
            <person name="Larson L."/>
            <person name="Lewis B."/>
            <person name="Mehta T."/>
            <person name="Park D."/>
            <person name="Pearson M."/>
            <person name="Roberts A."/>
            <person name="Saif S."/>
            <person name="Shenoy N."/>
            <person name="Sisk P."/>
            <person name="Stolte C."/>
            <person name="Sykes S."/>
            <person name="Walk T."/>
            <person name="White J."/>
            <person name="Yandava C."/>
            <person name="Burger G."/>
            <person name="Gray M.W."/>
            <person name="Holland P.W.H."/>
            <person name="King N."/>
            <person name="Lang F.B.F."/>
            <person name="Roger A.J."/>
            <person name="Ruiz-Trillo I."/>
            <person name="Lander E."/>
            <person name="Nusbaum C."/>
        </authorList>
    </citation>
    <scope>NUCLEOTIDE SEQUENCE [LARGE SCALE GENOMIC DNA]</scope>
    <source>
        <strain evidence="3">ATCC 38327</strain>
    </source>
</reference>
<evidence type="ECO:0000313" key="3">
    <source>
        <dbReference type="Proteomes" id="UP000054350"/>
    </source>
</evidence>
<evidence type="ECO:0000256" key="1">
    <source>
        <dbReference type="SAM" id="MobiDB-lite"/>
    </source>
</evidence>
<name>A0A0L0RVE6_ALLM3</name>
<accession>A0A0L0RVE6</accession>
<dbReference type="VEuPathDB" id="FungiDB:AMAG_17612"/>
<dbReference type="EMBL" id="GG745328">
    <property type="protein sequence ID" value="KNE54045.1"/>
    <property type="molecule type" value="Genomic_DNA"/>
</dbReference>
<gene>
    <name evidence="2" type="ORF">AMAG_17612</name>
</gene>
<proteinExistence type="predicted"/>
<feature type="compositionally biased region" description="Basic and acidic residues" evidence="1">
    <location>
        <begin position="1"/>
        <end position="11"/>
    </location>
</feature>
<reference evidence="2 3" key="1">
    <citation type="submission" date="2009-11" db="EMBL/GenBank/DDBJ databases">
        <title>Annotation of Allomyces macrogynus ATCC 38327.</title>
        <authorList>
            <consortium name="The Broad Institute Genome Sequencing Platform"/>
            <person name="Russ C."/>
            <person name="Cuomo C."/>
            <person name="Burger G."/>
            <person name="Gray M.W."/>
            <person name="Holland P.W.H."/>
            <person name="King N."/>
            <person name="Lang F.B.F."/>
            <person name="Roger A.J."/>
            <person name="Ruiz-Trillo I."/>
            <person name="Young S.K."/>
            <person name="Zeng Q."/>
            <person name="Gargeya S."/>
            <person name="Fitzgerald M."/>
            <person name="Haas B."/>
            <person name="Abouelleil A."/>
            <person name="Alvarado L."/>
            <person name="Arachchi H.M."/>
            <person name="Berlin A."/>
            <person name="Chapman S.B."/>
            <person name="Gearin G."/>
            <person name="Goldberg J."/>
            <person name="Griggs A."/>
            <person name="Gujja S."/>
            <person name="Hansen M."/>
            <person name="Heiman D."/>
            <person name="Howarth C."/>
            <person name="Larimer J."/>
            <person name="Lui A."/>
            <person name="MacDonald P.J.P."/>
            <person name="McCowen C."/>
            <person name="Montmayeur A."/>
            <person name="Murphy C."/>
            <person name="Neiman D."/>
            <person name="Pearson M."/>
            <person name="Priest M."/>
            <person name="Roberts A."/>
            <person name="Saif S."/>
            <person name="Shea T."/>
            <person name="Sisk P."/>
            <person name="Stolte C."/>
            <person name="Sykes S."/>
            <person name="Wortman J."/>
            <person name="Nusbaum C."/>
            <person name="Birren B."/>
        </authorList>
    </citation>
    <scope>NUCLEOTIDE SEQUENCE [LARGE SCALE GENOMIC DNA]</scope>
    <source>
        <strain evidence="2 3">ATCC 38327</strain>
    </source>
</reference>
<protein>
    <submittedName>
        <fullName evidence="2">Uncharacterized protein</fullName>
    </submittedName>
</protein>